<dbReference type="PRINTS" id="PR00728">
    <property type="entry name" value="SIGNALPTASE"/>
</dbReference>
<evidence type="ECO:0000256" key="2">
    <source>
        <dbReference type="ARBA" id="ARBA00022670"/>
    </source>
</evidence>
<evidence type="ECO:0000256" key="5">
    <source>
        <dbReference type="ARBA" id="ARBA00023136"/>
    </source>
</evidence>
<dbReference type="Pfam" id="PF00717">
    <property type="entry name" value="Peptidase_S24"/>
    <property type="match status" value="1"/>
</dbReference>
<keyword evidence="3 7" id="KW-0812">Transmembrane</keyword>
<comment type="subcellular location">
    <subcellularLocation>
        <location evidence="1">Membrane</location>
    </subcellularLocation>
</comment>
<evidence type="ECO:0000256" key="7">
    <source>
        <dbReference type="SAM" id="Phobius"/>
    </source>
</evidence>
<feature type="domain" description="Peptidase S24/S26A/S26B/S26C" evidence="8">
    <location>
        <begin position="18"/>
        <end position="104"/>
    </location>
</feature>
<evidence type="ECO:0000313" key="9">
    <source>
        <dbReference type="EMBL" id="CAG9620762.1"/>
    </source>
</evidence>
<evidence type="ECO:0000313" key="10">
    <source>
        <dbReference type="Proteomes" id="UP000789833"/>
    </source>
</evidence>
<evidence type="ECO:0000256" key="1">
    <source>
        <dbReference type="ARBA" id="ARBA00004370"/>
    </source>
</evidence>
<evidence type="ECO:0000256" key="3">
    <source>
        <dbReference type="ARBA" id="ARBA00022692"/>
    </source>
</evidence>
<name>A0ABN8A9U3_9BACI</name>
<feature type="transmembrane region" description="Helical" evidence="7">
    <location>
        <begin position="146"/>
        <end position="165"/>
    </location>
</feature>
<proteinExistence type="predicted"/>
<gene>
    <name evidence="9" type="primary">sipW</name>
    <name evidence="9" type="ORF">BACCIP111883_01532</name>
</gene>
<dbReference type="InterPro" id="IPR001733">
    <property type="entry name" value="Peptidase_S26B"/>
</dbReference>
<dbReference type="NCBIfam" id="TIGR02228">
    <property type="entry name" value="sigpep_I_arch"/>
    <property type="match status" value="1"/>
</dbReference>
<sequence length="180" mass="19492">MVKGIMKVLSTLILIVLAIAAGLVIFFVSQSKGDIEKVPSVFGYKPLTILSNSMQPYFNAGDVILIKPDQPPKVNDVITFKHPEGILVTHRIIDTAVENGKNVFITKGDNNNTADELMVTSESILGVQTNIIPGAGHVAKFVAGPIGFILLIGVPIFIFLLIEIFQRTGIIGKRKESHSN</sequence>
<protein>
    <recommendedName>
        <fullName evidence="6">Signal peptidase I</fullName>
        <ecNumber evidence="6">3.4.21.89</ecNumber>
    </recommendedName>
</protein>
<comment type="caution">
    <text evidence="9">The sequence shown here is derived from an EMBL/GenBank/DDBJ whole genome shotgun (WGS) entry which is preliminary data.</text>
</comment>
<dbReference type="Gene3D" id="2.10.109.10">
    <property type="entry name" value="Umud Fragment, subunit A"/>
    <property type="match status" value="1"/>
</dbReference>
<evidence type="ECO:0000256" key="4">
    <source>
        <dbReference type="ARBA" id="ARBA00022989"/>
    </source>
</evidence>
<evidence type="ECO:0000259" key="8">
    <source>
        <dbReference type="Pfam" id="PF00717"/>
    </source>
</evidence>
<keyword evidence="4 7" id="KW-1133">Transmembrane helix</keyword>
<keyword evidence="5 7" id="KW-0472">Membrane</keyword>
<dbReference type="Proteomes" id="UP000789833">
    <property type="component" value="Unassembled WGS sequence"/>
</dbReference>
<dbReference type="InterPro" id="IPR015927">
    <property type="entry name" value="Peptidase_S24_S26A/B/C"/>
</dbReference>
<dbReference type="EMBL" id="CAKJTJ010000006">
    <property type="protein sequence ID" value="CAG9620762.1"/>
    <property type="molecule type" value="Genomic_DNA"/>
</dbReference>
<keyword evidence="9" id="KW-0378">Hydrolase</keyword>
<dbReference type="PANTHER" id="PTHR10806:SF6">
    <property type="entry name" value="SIGNAL PEPTIDASE COMPLEX CATALYTIC SUBUNIT SEC11"/>
    <property type="match status" value="1"/>
</dbReference>
<evidence type="ECO:0000256" key="6">
    <source>
        <dbReference type="NCBIfam" id="TIGR02228"/>
    </source>
</evidence>
<dbReference type="CDD" id="cd06462">
    <property type="entry name" value="Peptidase_S24_S26"/>
    <property type="match status" value="1"/>
</dbReference>
<dbReference type="GO" id="GO:0009003">
    <property type="term" value="F:signal peptidase activity"/>
    <property type="evidence" value="ECO:0007669"/>
    <property type="project" value="UniProtKB-EC"/>
</dbReference>
<dbReference type="SUPFAM" id="SSF51306">
    <property type="entry name" value="LexA/Signal peptidase"/>
    <property type="match status" value="1"/>
</dbReference>
<dbReference type="RefSeq" id="WP_230500680.1">
    <property type="nucleotide sequence ID" value="NZ_CAKJTJ010000006.1"/>
</dbReference>
<dbReference type="PANTHER" id="PTHR10806">
    <property type="entry name" value="SIGNAL PEPTIDASE COMPLEX CATALYTIC SUBUNIT SEC11"/>
    <property type="match status" value="1"/>
</dbReference>
<keyword evidence="10" id="KW-1185">Reference proteome</keyword>
<reference evidence="9 10" key="1">
    <citation type="submission" date="2021-10" db="EMBL/GenBank/DDBJ databases">
        <authorList>
            <person name="Criscuolo A."/>
        </authorList>
    </citation>
    <scope>NUCLEOTIDE SEQUENCE [LARGE SCALE GENOMIC DNA]</scope>
    <source>
        <strain evidence="10">CIP 111883</strain>
    </source>
</reference>
<keyword evidence="2" id="KW-0645">Protease</keyword>
<organism evidence="9 10">
    <name type="scientific">Sutcliffiella rhizosphaerae</name>
    <dbReference type="NCBI Taxonomy" id="2880967"/>
    <lineage>
        <taxon>Bacteria</taxon>
        <taxon>Bacillati</taxon>
        <taxon>Bacillota</taxon>
        <taxon>Bacilli</taxon>
        <taxon>Bacillales</taxon>
        <taxon>Bacillaceae</taxon>
        <taxon>Sutcliffiella</taxon>
    </lineage>
</organism>
<dbReference type="InterPro" id="IPR036286">
    <property type="entry name" value="LexA/Signal_pep-like_sf"/>
</dbReference>
<accession>A0ABN8A9U3</accession>
<dbReference type="EC" id="3.4.21.89" evidence="6"/>